<dbReference type="EMBL" id="LJQD01000341">
    <property type="protein sequence ID" value="KPW93745.1"/>
    <property type="molecule type" value="Genomic_DNA"/>
</dbReference>
<dbReference type="Proteomes" id="UP000050381">
    <property type="component" value="Unassembled WGS sequence"/>
</dbReference>
<organism evidence="1 2">
    <name type="scientific">Pseudomonas syringae pv. castaneae</name>
    <dbReference type="NCBI Taxonomy" id="264450"/>
    <lineage>
        <taxon>Bacteria</taxon>
        <taxon>Pseudomonadati</taxon>
        <taxon>Pseudomonadota</taxon>
        <taxon>Gammaproteobacteria</taxon>
        <taxon>Pseudomonadales</taxon>
        <taxon>Pseudomonadaceae</taxon>
        <taxon>Pseudomonas</taxon>
        <taxon>Pseudomonas syringae</taxon>
    </lineage>
</organism>
<sequence length="85" mass="8993">MSDIEKSAFEAGVMSALAAIAAALKSSPEFNNEALVNIAQHILDAGTPHSFDGLEAKQAFARPLRVLVSDQAALTQWLETGSSKH</sequence>
<evidence type="ECO:0000313" key="1">
    <source>
        <dbReference type="EMBL" id="KPW93745.1"/>
    </source>
</evidence>
<name>A0A0P9MNZ9_PSESX</name>
<gene>
    <name evidence="1" type="ORF">ALO79_04356</name>
</gene>
<reference evidence="1 2" key="1">
    <citation type="submission" date="2015-09" db="EMBL/GenBank/DDBJ databases">
        <title>Genome announcement of multiple Pseudomonas syringae strains.</title>
        <authorList>
            <person name="Thakur S."/>
            <person name="Wang P.W."/>
            <person name="Gong Y."/>
            <person name="Weir B.S."/>
            <person name="Guttman D.S."/>
        </authorList>
    </citation>
    <scope>NUCLEOTIDE SEQUENCE [LARGE SCALE GENOMIC DNA]</scope>
    <source>
        <strain evidence="1 2">ICMP9419</strain>
    </source>
</reference>
<dbReference type="AlphaFoldDB" id="A0A0P9MNZ9"/>
<comment type="caution">
    <text evidence="1">The sequence shown here is derived from an EMBL/GenBank/DDBJ whole genome shotgun (WGS) entry which is preliminary data.</text>
</comment>
<dbReference type="PATRIC" id="fig|264450.4.peg.5202"/>
<accession>A0A0P9MNZ9</accession>
<evidence type="ECO:0000313" key="2">
    <source>
        <dbReference type="Proteomes" id="UP000050381"/>
    </source>
</evidence>
<protein>
    <submittedName>
        <fullName evidence="1">Uncharacterized protein</fullName>
    </submittedName>
</protein>
<dbReference type="RefSeq" id="WP_057432694.1">
    <property type="nucleotide sequence ID" value="NZ_LIIH01000087.1"/>
</dbReference>
<proteinExistence type="predicted"/>